<dbReference type="AlphaFoldDB" id="A0AAW0CCP0"/>
<feature type="region of interest" description="Disordered" evidence="1">
    <location>
        <begin position="438"/>
        <end position="582"/>
    </location>
</feature>
<evidence type="ECO:0000256" key="3">
    <source>
        <dbReference type="SAM" id="SignalP"/>
    </source>
</evidence>
<feature type="compositionally biased region" description="Low complexity" evidence="1">
    <location>
        <begin position="522"/>
        <end position="532"/>
    </location>
</feature>
<sequence>MLAALDLRHTLYHIYAIALVLLSLCPTFTTAQANRTIDDFSPQIIYSPASGVTHTNLTGFDITKLYNGTIGVMNGTAAAVNMTLKFTGTAIWLFLAKPETKDTFVTGYTIFLDGAEVNDAASVDENTDPEYGSVGYSNDKLQLGPHIVTLQATEDPVYFDYAVFTSNNPNPETTIPPVQPPPSSASSSASPAKNTNAHSSGSAPPQPSAASLKTKPRIALYAGVAAAAILVLGSAIAFLCIRSRRRAAGPVVVLPQQQYTSRPPQYPHPGGLTQQQQQQGMYGAQTSEAALLHPSDLNSALSISQHSSASSFPSPQSDQQHNFYTINNQASQYQPYPPQINTQFSIPYAPNPTSSLSSSSAYPPSATADSSHRPHSHTQLPYQPDPFAYQGGAEMQRVMAEQHAVEAEYAAPAVWVVNEKGVDKQSMYRDGEQQYGVPSQTLYPHPQQQRYQNAGGGGGNLERVMEKHRVAEEEYADGRRLGQKQTQTQGWERDEKPLQTHEHSMAYGNSSSNTSSHALTPSQSLSPSRSHSNASARTNWDERDHDASHTRVQGHTPDLVETYPPTPSSPGSSSAHGEAAISTIAAQMAQLRAQVARLEGERREEAPPAYV</sequence>
<feature type="compositionally biased region" description="Polar residues" evidence="1">
    <location>
        <begin position="507"/>
        <end position="521"/>
    </location>
</feature>
<feature type="compositionally biased region" description="Basic and acidic residues" evidence="1">
    <location>
        <begin position="491"/>
        <end position="504"/>
    </location>
</feature>
<feature type="compositionally biased region" description="Low complexity" evidence="1">
    <location>
        <begin position="351"/>
        <end position="369"/>
    </location>
</feature>
<feature type="compositionally biased region" description="Low complexity" evidence="1">
    <location>
        <begin position="199"/>
        <end position="210"/>
    </location>
</feature>
<dbReference type="Gene3D" id="2.60.120.260">
    <property type="entry name" value="Galactose-binding domain-like"/>
    <property type="match status" value="1"/>
</dbReference>
<comment type="caution">
    <text evidence="4">The sequence shown here is derived from an EMBL/GenBank/DDBJ whole genome shotgun (WGS) entry which is preliminary data.</text>
</comment>
<feature type="transmembrane region" description="Helical" evidence="2">
    <location>
        <begin position="218"/>
        <end position="241"/>
    </location>
</feature>
<gene>
    <name evidence="4" type="ORF">R3P38DRAFT_2911038</name>
</gene>
<feature type="region of interest" description="Disordered" evidence="1">
    <location>
        <begin position="332"/>
        <end position="386"/>
    </location>
</feature>
<feature type="chain" id="PRO_5043788128" evidence="3">
    <location>
        <begin position="32"/>
        <end position="611"/>
    </location>
</feature>
<protein>
    <submittedName>
        <fullName evidence="4">Uncharacterized protein</fullName>
    </submittedName>
</protein>
<evidence type="ECO:0000256" key="1">
    <source>
        <dbReference type="SAM" id="MobiDB-lite"/>
    </source>
</evidence>
<reference evidence="4 5" key="1">
    <citation type="journal article" date="2024" name="J Genomics">
        <title>Draft genome sequencing and assembly of Favolaschia claudopus CIRM-BRFM 2984 isolated from oak limbs.</title>
        <authorList>
            <person name="Navarro D."/>
            <person name="Drula E."/>
            <person name="Chaduli D."/>
            <person name="Cazenave R."/>
            <person name="Ahrendt S."/>
            <person name="Wang J."/>
            <person name="Lipzen A."/>
            <person name="Daum C."/>
            <person name="Barry K."/>
            <person name="Grigoriev I.V."/>
            <person name="Favel A."/>
            <person name="Rosso M.N."/>
            <person name="Martin F."/>
        </authorList>
    </citation>
    <scope>NUCLEOTIDE SEQUENCE [LARGE SCALE GENOMIC DNA]</scope>
    <source>
        <strain evidence="4 5">CIRM-BRFM 2984</strain>
    </source>
</reference>
<feature type="compositionally biased region" description="Basic and acidic residues" evidence="1">
    <location>
        <begin position="463"/>
        <end position="480"/>
    </location>
</feature>
<keyword evidence="5" id="KW-1185">Reference proteome</keyword>
<evidence type="ECO:0000313" key="5">
    <source>
        <dbReference type="Proteomes" id="UP001362999"/>
    </source>
</evidence>
<feature type="signal peptide" evidence="3">
    <location>
        <begin position="1"/>
        <end position="31"/>
    </location>
</feature>
<keyword evidence="2" id="KW-0472">Membrane</keyword>
<feature type="compositionally biased region" description="Polar residues" evidence="1">
    <location>
        <begin position="438"/>
        <end position="452"/>
    </location>
</feature>
<feature type="compositionally biased region" description="Basic and acidic residues" evidence="1">
    <location>
        <begin position="539"/>
        <end position="549"/>
    </location>
</feature>
<keyword evidence="2" id="KW-0812">Transmembrane</keyword>
<organism evidence="4 5">
    <name type="scientific">Favolaschia claudopus</name>
    <dbReference type="NCBI Taxonomy" id="2862362"/>
    <lineage>
        <taxon>Eukaryota</taxon>
        <taxon>Fungi</taxon>
        <taxon>Dikarya</taxon>
        <taxon>Basidiomycota</taxon>
        <taxon>Agaricomycotina</taxon>
        <taxon>Agaricomycetes</taxon>
        <taxon>Agaricomycetidae</taxon>
        <taxon>Agaricales</taxon>
        <taxon>Marasmiineae</taxon>
        <taxon>Mycenaceae</taxon>
        <taxon>Favolaschia</taxon>
    </lineage>
</organism>
<name>A0AAW0CCP0_9AGAR</name>
<feature type="region of interest" description="Disordered" evidence="1">
    <location>
        <begin position="259"/>
        <end position="284"/>
    </location>
</feature>
<proteinExistence type="predicted"/>
<feature type="compositionally biased region" description="Polar residues" evidence="1">
    <location>
        <begin position="332"/>
        <end position="345"/>
    </location>
</feature>
<feature type="region of interest" description="Disordered" evidence="1">
    <location>
        <begin position="169"/>
        <end position="210"/>
    </location>
</feature>
<feature type="region of interest" description="Disordered" evidence="1">
    <location>
        <begin position="302"/>
        <end position="321"/>
    </location>
</feature>
<dbReference type="EMBL" id="JAWWNJ010000019">
    <property type="protein sequence ID" value="KAK7036220.1"/>
    <property type="molecule type" value="Genomic_DNA"/>
</dbReference>
<evidence type="ECO:0000256" key="2">
    <source>
        <dbReference type="SAM" id="Phobius"/>
    </source>
</evidence>
<accession>A0AAW0CCP0</accession>
<keyword evidence="3" id="KW-0732">Signal</keyword>
<dbReference type="Proteomes" id="UP001362999">
    <property type="component" value="Unassembled WGS sequence"/>
</dbReference>
<evidence type="ECO:0000313" key="4">
    <source>
        <dbReference type="EMBL" id="KAK7036220.1"/>
    </source>
</evidence>
<keyword evidence="2" id="KW-1133">Transmembrane helix</keyword>